<feature type="compositionally biased region" description="Polar residues" evidence="12">
    <location>
        <begin position="711"/>
        <end position="721"/>
    </location>
</feature>
<gene>
    <name evidence="16" type="ORF">ACRE_027740</name>
</gene>
<evidence type="ECO:0000259" key="15">
    <source>
        <dbReference type="Pfam" id="PF18296"/>
    </source>
</evidence>
<evidence type="ECO:0000256" key="2">
    <source>
        <dbReference type="ARBA" id="ARBA00009354"/>
    </source>
</evidence>
<feature type="compositionally biased region" description="Low complexity" evidence="12">
    <location>
        <begin position="113"/>
        <end position="125"/>
    </location>
</feature>
<evidence type="ECO:0000256" key="7">
    <source>
        <dbReference type="ARBA" id="ARBA00023163"/>
    </source>
</evidence>
<feature type="compositionally biased region" description="Polar residues" evidence="12">
    <location>
        <begin position="1346"/>
        <end position="1361"/>
    </location>
</feature>
<evidence type="ECO:0000256" key="10">
    <source>
        <dbReference type="ARBA" id="ARBA00032008"/>
    </source>
</evidence>
<feature type="compositionally biased region" description="Basic and acidic residues" evidence="12">
    <location>
        <begin position="512"/>
        <end position="523"/>
    </location>
</feature>
<keyword evidence="6 11" id="KW-0010">Activator</keyword>
<feature type="domain" description="Mediator complex subunit Med13 N-terminal" evidence="14">
    <location>
        <begin position="6"/>
        <end position="370"/>
    </location>
</feature>
<dbReference type="Pfam" id="PF18296">
    <property type="entry name" value="MID_MedPIWI"/>
    <property type="match status" value="1"/>
</dbReference>
<proteinExistence type="inferred from homology"/>
<evidence type="ECO:0000256" key="9">
    <source>
        <dbReference type="ARBA" id="ARBA00025661"/>
    </source>
</evidence>
<evidence type="ECO:0000259" key="13">
    <source>
        <dbReference type="Pfam" id="PF06333"/>
    </source>
</evidence>
<organism evidence="16 17">
    <name type="scientific">Hapsidospora chrysogenum (strain ATCC 11550 / CBS 779.69 / DSM 880 / IAM 14645 / JCM 23072 / IMI 49137)</name>
    <name type="common">Acremonium chrysogenum</name>
    <dbReference type="NCBI Taxonomy" id="857340"/>
    <lineage>
        <taxon>Eukaryota</taxon>
        <taxon>Fungi</taxon>
        <taxon>Dikarya</taxon>
        <taxon>Ascomycota</taxon>
        <taxon>Pezizomycotina</taxon>
        <taxon>Sordariomycetes</taxon>
        <taxon>Hypocreomycetidae</taxon>
        <taxon>Hypocreales</taxon>
        <taxon>Bionectriaceae</taxon>
        <taxon>Hapsidospora</taxon>
    </lineage>
</organism>
<feature type="domain" description="MID" evidence="15">
    <location>
        <begin position="1003"/>
        <end position="1174"/>
    </location>
</feature>
<dbReference type="InterPro" id="IPR051139">
    <property type="entry name" value="Mediator_complx_sub13"/>
</dbReference>
<dbReference type="GO" id="GO:0003713">
    <property type="term" value="F:transcription coactivator activity"/>
    <property type="evidence" value="ECO:0007669"/>
    <property type="project" value="TreeGrafter"/>
</dbReference>
<dbReference type="PANTHER" id="PTHR48249">
    <property type="entry name" value="MEDIATOR OF RNA POLYMERASE II TRANSCRIPTION SUBUNIT 13"/>
    <property type="match status" value="1"/>
</dbReference>
<feature type="region of interest" description="Disordered" evidence="12">
    <location>
        <begin position="1346"/>
        <end position="1383"/>
    </location>
</feature>
<dbReference type="Proteomes" id="UP000029964">
    <property type="component" value="Unassembled WGS sequence"/>
</dbReference>
<dbReference type="InterPro" id="IPR041285">
    <property type="entry name" value="MID_MedPIWI"/>
</dbReference>
<accession>A0A086TAI5</accession>
<feature type="region of interest" description="Disordered" evidence="12">
    <location>
        <begin position="701"/>
        <end position="819"/>
    </location>
</feature>
<evidence type="ECO:0000256" key="8">
    <source>
        <dbReference type="ARBA" id="ARBA00023242"/>
    </source>
</evidence>
<feature type="compositionally biased region" description="Low complexity" evidence="12">
    <location>
        <begin position="590"/>
        <end position="599"/>
    </location>
</feature>
<evidence type="ECO:0000256" key="4">
    <source>
        <dbReference type="ARBA" id="ARBA00022491"/>
    </source>
</evidence>
<dbReference type="EMBL" id="JPKY01000020">
    <property type="protein sequence ID" value="KFH46367.1"/>
    <property type="molecule type" value="Genomic_DNA"/>
</dbReference>
<keyword evidence="5 11" id="KW-0805">Transcription regulation</keyword>
<dbReference type="InterPro" id="IPR021643">
    <property type="entry name" value="Mediator_Med13_N"/>
</dbReference>
<feature type="compositionally biased region" description="Polar residues" evidence="12">
    <location>
        <begin position="469"/>
        <end position="484"/>
    </location>
</feature>
<comment type="caution">
    <text evidence="16">The sequence shown here is derived from an EMBL/GenBank/DDBJ whole genome shotgun (WGS) entry which is preliminary data.</text>
</comment>
<keyword evidence="7 11" id="KW-0804">Transcription</keyword>
<evidence type="ECO:0000313" key="16">
    <source>
        <dbReference type="EMBL" id="KFH46367.1"/>
    </source>
</evidence>
<feature type="compositionally biased region" description="Polar residues" evidence="12">
    <location>
        <begin position="634"/>
        <end position="645"/>
    </location>
</feature>
<evidence type="ECO:0000256" key="11">
    <source>
        <dbReference type="RuleBase" id="RU364134"/>
    </source>
</evidence>
<feature type="compositionally biased region" description="Acidic residues" evidence="12">
    <location>
        <begin position="540"/>
        <end position="549"/>
    </location>
</feature>
<comment type="function">
    <text evidence="9 11">Component of the SRB8-11 complex. The SRB8-11 complex is a regulatory module of the Mediator complex which is itself involved in regulation of basal and activated RNA polymerase II-dependent transcription. The SRB8-11 complex may be involved in the transcriptional repression of a subset of genes regulated by Mediator. It may inhibit the association of the Mediator complex with RNA polymerase II to form the holoenzyme complex.</text>
</comment>
<comment type="similarity">
    <text evidence="2 11">Belongs to the Mediator complex subunit 13 family.</text>
</comment>
<evidence type="ECO:0000256" key="5">
    <source>
        <dbReference type="ARBA" id="ARBA00023015"/>
    </source>
</evidence>
<feature type="region of interest" description="Disordered" evidence="12">
    <location>
        <begin position="103"/>
        <end position="160"/>
    </location>
</feature>
<dbReference type="OrthoDB" id="103819at2759"/>
<name>A0A086TAI5_HAPC1</name>
<dbReference type="HOGENOM" id="CLU_002210_0_0_1"/>
<evidence type="ECO:0000256" key="12">
    <source>
        <dbReference type="SAM" id="MobiDB-lite"/>
    </source>
</evidence>
<evidence type="ECO:0000256" key="1">
    <source>
        <dbReference type="ARBA" id="ARBA00004123"/>
    </source>
</evidence>
<feature type="domain" description="Mediator complex subunit Med13 C-terminal" evidence="13">
    <location>
        <begin position="1182"/>
        <end position="1490"/>
    </location>
</feature>
<evidence type="ECO:0000256" key="6">
    <source>
        <dbReference type="ARBA" id="ARBA00023159"/>
    </source>
</evidence>
<protein>
    <recommendedName>
        <fullName evidence="3 11">Mediator of RNA polymerase II transcription subunit 13</fullName>
    </recommendedName>
    <alternativeName>
        <fullName evidence="10 11">Mediator complex subunit 13</fullName>
    </alternativeName>
</protein>
<dbReference type="InterPro" id="IPR009401">
    <property type="entry name" value="Med13_C"/>
</dbReference>
<feature type="compositionally biased region" description="Polar residues" evidence="12">
    <location>
        <begin position="135"/>
        <end position="160"/>
    </location>
</feature>
<reference evidence="17" key="1">
    <citation type="journal article" date="2014" name="Genome Announc.">
        <title>Genome sequence and annotation of Acremonium chrysogenum, producer of the beta-lactam antibiotic cephalosporin C.</title>
        <authorList>
            <person name="Terfehr D."/>
            <person name="Dahlmann T.A."/>
            <person name="Specht T."/>
            <person name="Zadra I."/>
            <person name="Kuernsteiner H."/>
            <person name="Kueck U."/>
        </authorList>
    </citation>
    <scope>NUCLEOTIDE SEQUENCE [LARGE SCALE GENOMIC DNA]</scope>
    <source>
        <strain evidence="17">ATCC 11550 / CBS 779.69 / DSM 880 / IAM 14645 / JCM 23072 / IMI 49137</strain>
    </source>
</reference>
<dbReference type="Pfam" id="PF11597">
    <property type="entry name" value="Med13_N"/>
    <property type="match status" value="1"/>
</dbReference>
<evidence type="ECO:0000259" key="14">
    <source>
        <dbReference type="Pfam" id="PF11597"/>
    </source>
</evidence>
<dbReference type="Pfam" id="PF06333">
    <property type="entry name" value="Med13_C"/>
    <property type="match status" value="1"/>
</dbReference>
<dbReference type="GO" id="GO:0045944">
    <property type="term" value="P:positive regulation of transcription by RNA polymerase II"/>
    <property type="evidence" value="ECO:0007669"/>
    <property type="project" value="TreeGrafter"/>
</dbReference>
<feature type="compositionally biased region" description="Low complexity" evidence="12">
    <location>
        <begin position="1366"/>
        <end position="1382"/>
    </location>
</feature>
<evidence type="ECO:0000256" key="3">
    <source>
        <dbReference type="ARBA" id="ARBA00019618"/>
    </source>
</evidence>
<feature type="compositionally biased region" description="Polar residues" evidence="12">
    <location>
        <begin position="573"/>
        <end position="583"/>
    </location>
</feature>
<dbReference type="STRING" id="857340.A0A086TAI5"/>
<keyword evidence="17" id="KW-1185">Reference proteome</keyword>
<sequence length="1501" mass="162291">METGDYETNIFLIDNISSVAYRVYEPSSDHSQAFASAAIEVEGTLRDDGHLVFYDTTRRGIWHFRIQEKAAAGDAAGADLGYSLAVCGHALGLVEEGSFEPLSLQKGRPQHPPTNNTPTSSSSTGSGLGYPVYASPQSSNPNTNDQVAVGSSTADPWPAQTPQKTAYENFIAAVLLAFTTAFCPATGAIPLNYRTVLLPHNHATSDDKGDTLFAQDAIFGTLVAYLTTLGSLVVSFKVSQCRGLLPMDNMFAAGFNSPGQNILAAPFGIQATNPLAALGDIGTASLAQTPNTQALSFRGPPDANEGTWRQSCLKALQFRGIPASLLEGCPWVSISISRRRLQAAKGDARRIKDAPGPTIISWPGPLCFRQRVLEASATSRLGYSLLNGHEESHDPLGNAGRWLNTAADREEQLSKRKADRSAPAPVETDANGPQAPNPSGHTPAALGRPSTAVVDAMYPTPPDGVQPPSGITPSFDGGTSSPRNLVSAAAPGDSEDLATEMANTHSEIWDQPDTKRERRDSHNLLDGPENVLMGGGDMFGDSDENDITEADFSFFDEQPGGMDLAISDYGASGDSSPQKQSVPKQEEPEPSTAPSSTPPLQDSGGFMKPELKHARSLLNDSQNTRPAGEKTPTLKRSSSPFNQETVLKRVRGPTASIDDRVDSVPPPRRRSSFFQHINLGPTLSLINKKYEKGGIFAVEPRELEAPKPAKQQATVPETNYLQRRKKHSGKPKEIATPSGTLMRRLTALEPPASNGSLRRGPGSPSDDGASSVESDEDDSSYTSDDAISPIKTSFKRPTLDEDAVSPVNSFREVDATEEPDQQLAMELPKLSKPEPPEVQLSKLFLDPEPFSFQMPLSDEDVVNIGQFITEQAATGNLDVWDAHKEEEARSLARSKRQILSSYARDSLNAFRNVVPPPLERAISPQLKGFLEVPDVPLVGQPALLKPRPVPGRDPNAEQLKPSNLYQIPCHHLEVRRAESKLSVLPTAVTFWESLGLAPASGSKNIQAVCVFPGWTGMMDNVRTFLERMKSMYELLRLGSLEKLPLSSELEPGLVPFEVDRISTSPDASVTGHGSALIESMDVLQAAMSSVTATEINFVIVMTYTPSNPGTIVEACLAFQRFVDSYWKPLLKKEYAQRELVLQLVSADFVSSPTSLVMTGSSELVKLCIEAYDRCTMFDGPTPAPAIVLEQALPRIIDFKLTSTPSASLLHENSCIHVAYAQSVDERWVTAAWTDDRGSQQATASYCLGRKGRPLSISMQEVAHEIWESTLEIISRLKVHWRVIITKSGNMEPHEIEFWADLARTESKPNIAMILMTVDTSPSLQLLPPTVQVPSSTAGFYTTPVSTPQANIVSPEQSNTPATPMRDASAAAAPTPGADATGDADSDAVLLDVTDQTWGAVVGHRLNNSSTPLELQPALVSGYLIKRSSTKLEDPPSVMEVNLVHTEATARAYEPLLREMLSNFRGLSTLARARGVVEREADVRPWHVAAAEKAVRALYMLI</sequence>
<comment type="subunit">
    <text evidence="11">Component of the SRB8-11 complex, which itself associates with the Mediator complex.</text>
</comment>
<keyword evidence="8 11" id="KW-0539">Nucleus</keyword>
<dbReference type="PANTHER" id="PTHR48249:SF3">
    <property type="entry name" value="MEDIATOR OF RNA POLYMERASE II TRANSCRIPTION SUBUNIT 13"/>
    <property type="match status" value="1"/>
</dbReference>
<feature type="compositionally biased region" description="Low complexity" evidence="12">
    <location>
        <begin position="760"/>
        <end position="772"/>
    </location>
</feature>
<feature type="compositionally biased region" description="Basic and acidic residues" evidence="12">
    <location>
        <begin position="408"/>
        <end position="420"/>
    </location>
</feature>
<feature type="region of interest" description="Disordered" evidence="12">
    <location>
        <begin position="408"/>
        <end position="490"/>
    </location>
</feature>
<keyword evidence="4 11" id="KW-0678">Repressor</keyword>
<dbReference type="GO" id="GO:0016592">
    <property type="term" value="C:mediator complex"/>
    <property type="evidence" value="ECO:0007669"/>
    <property type="project" value="InterPro"/>
</dbReference>
<evidence type="ECO:0000313" key="17">
    <source>
        <dbReference type="Proteomes" id="UP000029964"/>
    </source>
</evidence>
<feature type="region of interest" description="Disordered" evidence="12">
    <location>
        <begin position="508"/>
        <end position="669"/>
    </location>
</feature>
<comment type="subcellular location">
    <subcellularLocation>
        <location evidence="1 11">Nucleus</location>
    </subcellularLocation>
</comment>